<dbReference type="OrthoDB" id="4771457at2759"/>
<comment type="caution">
    <text evidence="1">The sequence shown here is derived from an EMBL/GenBank/DDBJ whole genome shotgun (WGS) entry which is preliminary data.</text>
</comment>
<evidence type="ECO:0000313" key="2">
    <source>
        <dbReference type="Proteomes" id="UP000293360"/>
    </source>
</evidence>
<name>A0A4Q4T133_9PEZI</name>
<organism evidence="1 2">
    <name type="scientific">Monosporascus ibericus</name>
    <dbReference type="NCBI Taxonomy" id="155417"/>
    <lineage>
        <taxon>Eukaryota</taxon>
        <taxon>Fungi</taxon>
        <taxon>Dikarya</taxon>
        <taxon>Ascomycota</taxon>
        <taxon>Pezizomycotina</taxon>
        <taxon>Sordariomycetes</taxon>
        <taxon>Xylariomycetidae</taxon>
        <taxon>Xylariales</taxon>
        <taxon>Xylariales incertae sedis</taxon>
        <taxon>Monosporascus</taxon>
    </lineage>
</organism>
<dbReference type="AlphaFoldDB" id="A0A4Q4T133"/>
<dbReference type="EMBL" id="QJNU01000643">
    <property type="protein sequence ID" value="RYO90936.1"/>
    <property type="molecule type" value="Genomic_DNA"/>
</dbReference>
<keyword evidence="2" id="KW-1185">Reference proteome</keyword>
<reference evidence="1 2" key="1">
    <citation type="submission" date="2018-06" db="EMBL/GenBank/DDBJ databases">
        <title>Complete Genomes of Monosporascus.</title>
        <authorList>
            <person name="Robinson A.J."/>
            <person name="Natvig D.O."/>
        </authorList>
    </citation>
    <scope>NUCLEOTIDE SEQUENCE [LARGE SCALE GENOMIC DNA]</scope>
    <source>
        <strain evidence="1 2">CBS 110550</strain>
    </source>
</reference>
<accession>A0A4Q4T133</accession>
<proteinExistence type="predicted"/>
<evidence type="ECO:0000313" key="1">
    <source>
        <dbReference type="EMBL" id="RYO90936.1"/>
    </source>
</evidence>
<sequence length="257" mass="30253">MSNFNRFRICLRPAFHPPSHLRSQCLRHGPRRSFYHQPNQTGYYQKPKTRIIRDMVLGSALTLGAFFAYSSYSYRKALKGLEAEADETRGVYKEFARRFAEAREAKDHDRLREATFEFSRRLLSMHGDAIFEAGPLPPYPEEDELHGKEKIPPEDTLMFVEKDEGRFITVAQVSVNLDLEELDNDWKRYADGEVDVNPAHDKLGELLTRFEYQVEFWRKQEKLRGGELFVVFALRDKYWTFRYAYDPWDSVGITSFD</sequence>
<protein>
    <submittedName>
        <fullName evidence="1">Uncharacterized protein</fullName>
    </submittedName>
</protein>
<dbReference type="Proteomes" id="UP000293360">
    <property type="component" value="Unassembled WGS sequence"/>
</dbReference>
<gene>
    <name evidence="1" type="ORF">DL764_008346</name>
</gene>